<organism evidence="2">
    <name type="scientific">Caulobacter phage BL57</name>
    <dbReference type="NCBI Taxonomy" id="3348355"/>
    <lineage>
        <taxon>Viruses</taxon>
    </lineage>
</organism>
<sequence length="124" mass="13378">MADEKNPHPVDLYVGQRLRNARKAAGHSQGDLAEALGITFQQIQKYERGANRISSSKLYEAAQFLKQPIAYFYPPVDDAAFLIDGRADIESAVAEVGADLILALAAIPAGKRRVVNTVIEGLAA</sequence>
<dbReference type="SMART" id="SM00530">
    <property type="entry name" value="HTH_XRE"/>
    <property type="match status" value="1"/>
</dbReference>
<dbReference type="CDD" id="cd00093">
    <property type="entry name" value="HTH_XRE"/>
    <property type="match status" value="1"/>
</dbReference>
<dbReference type="Gene3D" id="1.10.260.40">
    <property type="entry name" value="lambda repressor-like DNA-binding domains"/>
    <property type="match status" value="1"/>
</dbReference>
<proteinExistence type="predicted"/>
<dbReference type="Pfam" id="PF01381">
    <property type="entry name" value="HTH_3"/>
    <property type="match status" value="1"/>
</dbReference>
<evidence type="ECO:0000259" key="1">
    <source>
        <dbReference type="PROSITE" id="PS50943"/>
    </source>
</evidence>
<protein>
    <submittedName>
        <fullName evidence="2">Xre family transcriptional regulator</fullName>
    </submittedName>
</protein>
<dbReference type="SUPFAM" id="SSF47413">
    <property type="entry name" value="lambda repressor-like DNA-binding domains"/>
    <property type="match status" value="1"/>
</dbReference>
<reference evidence="2" key="1">
    <citation type="submission" date="2024-10" db="EMBL/GenBank/DDBJ databases">
        <title>Genetic diversity among independent isolates of the Dolichocephalovirinae subfamily.</title>
        <authorList>
            <person name="Ely B."/>
            <person name="Thomas Q."/>
            <person name="Mohammadi T."/>
        </authorList>
    </citation>
    <scope>NUCLEOTIDE SEQUENCE</scope>
</reference>
<gene>
    <name evidence="2" type="ORF">BL57_248c</name>
</gene>
<dbReference type="PROSITE" id="PS50943">
    <property type="entry name" value="HTH_CROC1"/>
    <property type="match status" value="1"/>
</dbReference>
<dbReference type="GO" id="GO:0003677">
    <property type="term" value="F:DNA binding"/>
    <property type="evidence" value="ECO:0007669"/>
    <property type="project" value="InterPro"/>
</dbReference>
<name>A0AB74UNH7_9VIRU</name>
<dbReference type="PANTHER" id="PTHR43236:SF1">
    <property type="entry name" value="BLL7220 PROTEIN"/>
    <property type="match status" value="1"/>
</dbReference>
<dbReference type="EMBL" id="PQ287320">
    <property type="protein sequence ID" value="XHV10720.1"/>
    <property type="molecule type" value="Genomic_DNA"/>
</dbReference>
<evidence type="ECO:0000313" key="2">
    <source>
        <dbReference type="EMBL" id="XHV10720.1"/>
    </source>
</evidence>
<dbReference type="InterPro" id="IPR001387">
    <property type="entry name" value="Cro/C1-type_HTH"/>
</dbReference>
<dbReference type="PANTHER" id="PTHR43236">
    <property type="entry name" value="ANTITOXIN HIGA1"/>
    <property type="match status" value="1"/>
</dbReference>
<dbReference type="InterPro" id="IPR052345">
    <property type="entry name" value="Rad_response_metalloprotease"/>
</dbReference>
<feature type="domain" description="HTH cro/C1-type" evidence="1">
    <location>
        <begin position="18"/>
        <end position="72"/>
    </location>
</feature>
<accession>A0AB74UNH7</accession>
<dbReference type="InterPro" id="IPR010982">
    <property type="entry name" value="Lambda_DNA-bd_dom_sf"/>
</dbReference>